<dbReference type="AlphaFoldDB" id="F4RRF2"/>
<organism evidence="13">
    <name type="scientific">Melampsora larici-populina (strain 98AG31 / pathotype 3-4-7)</name>
    <name type="common">Poplar leaf rust fungus</name>
    <dbReference type="NCBI Taxonomy" id="747676"/>
    <lineage>
        <taxon>Eukaryota</taxon>
        <taxon>Fungi</taxon>
        <taxon>Dikarya</taxon>
        <taxon>Basidiomycota</taxon>
        <taxon>Pucciniomycotina</taxon>
        <taxon>Pucciniomycetes</taxon>
        <taxon>Pucciniales</taxon>
        <taxon>Melampsoraceae</taxon>
        <taxon>Melampsora</taxon>
    </lineage>
</organism>
<dbReference type="FunFam" id="2.60.120.10:FF:000006">
    <property type="entry name" value="cAMP-dependent protein kinase type I-alpha regulatory subunit"/>
    <property type="match status" value="1"/>
</dbReference>
<feature type="binding site" evidence="9">
    <location>
        <position position="171"/>
    </location>
    <ligand>
        <name>3',5'-cyclic AMP</name>
        <dbReference type="ChEBI" id="CHEBI:58165"/>
        <label>1</label>
    </ligand>
</feature>
<dbReference type="InterPro" id="IPR018490">
    <property type="entry name" value="cNMP-bd_dom_sf"/>
</dbReference>
<dbReference type="GO" id="GO:0005952">
    <property type="term" value="C:cAMP-dependent protein kinase complex"/>
    <property type="evidence" value="ECO:0007669"/>
    <property type="project" value="InterPro"/>
</dbReference>
<gene>
    <name evidence="12" type="ORF">MELLADRAFT_75083</name>
</gene>
<keyword evidence="3" id="KW-0597">Phosphoprotein</keyword>
<dbReference type="HOGENOM" id="CLU_018310_0_0_1"/>
<evidence type="ECO:0000259" key="11">
    <source>
        <dbReference type="PROSITE" id="PS50042"/>
    </source>
</evidence>
<dbReference type="PROSITE" id="PS00889">
    <property type="entry name" value="CNMP_BINDING_2"/>
    <property type="match status" value="2"/>
</dbReference>
<evidence type="ECO:0000256" key="2">
    <source>
        <dbReference type="ARBA" id="ARBA00020355"/>
    </source>
</evidence>
<keyword evidence="7 8" id="KW-0114">cAMP</keyword>
<evidence type="ECO:0000256" key="5">
    <source>
        <dbReference type="ARBA" id="ARBA00022737"/>
    </source>
</evidence>
<feature type="domain" description="Cyclic nucleotide-binding" evidence="11">
    <location>
        <begin position="216"/>
        <end position="337"/>
    </location>
</feature>
<dbReference type="GO" id="GO:0030552">
    <property type="term" value="F:cAMP binding"/>
    <property type="evidence" value="ECO:0007669"/>
    <property type="project" value="UniProtKB-KW"/>
</dbReference>
<evidence type="ECO:0000313" key="12">
    <source>
        <dbReference type="EMBL" id="EGG05042.1"/>
    </source>
</evidence>
<feature type="binding site" evidence="9">
    <location>
        <position position="286"/>
    </location>
    <ligand>
        <name>3',5'-cyclic AMP</name>
        <dbReference type="ChEBI" id="CHEBI:58165"/>
        <label>2</label>
    </ligand>
</feature>
<dbReference type="SUPFAM" id="SSF51206">
    <property type="entry name" value="cAMP-binding domain-like"/>
    <property type="match status" value="2"/>
</dbReference>
<sequence length="360" mass="39530">MVLVRFFFSSPLKLPRFQKLKPPSSSSSEEASDESDSAEPPMVPSGYNFGRRTSVSAESLSPSNLASGPSLPKVVIPKTTEQRSRIESSIKENLLFRNLDEEQYNDVLNAMSELKVSLGTEVIVQGGVGDFFYVVEEGTFDVYVRAPAKKVHSYGPGGSFGELALMYNAPRAATVVATSQSATLWALDRVTFRSILMEHTSRKRKMYESFLSTVPILASLTAGERSKIADSLEERTINEGVEVVKEGEIGREFYIIESGRVEVTKKREGDESEVVGSLGKGDHFGELALLNSAPRAATVTAIGGRLRVAALGEKAFTRLLGPVIEILSRHAESHYGQSSIKRKTILLLMLLVRMFFKIID</sequence>
<dbReference type="STRING" id="747676.F4RRF2"/>
<keyword evidence="5" id="KW-0677">Repeat</keyword>
<dbReference type="GO" id="GO:0005634">
    <property type="term" value="C:nucleus"/>
    <property type="evidence" value="ECO:0007669"/>
    <property type="project" value="TreeGrafter"/>
</dbReference>
<dbReference type="Gene3D" id="2.60.120.10">
    <property type="entry name" value="Jelly Rolls"/>
    <property type="match status" value="2"/>
</dbReference>
<dbReference type="eggNOG" id="KOG1113">
    <property type="taxonomic scope" value="Eukaryota"/>
</dbReference>
<dbReference type="OrthoDB" id="417078at2759"/>
<dbReference type="PRINTS" id="PR00103">
    <property type="entry name" value="CAMPKINASE"/>
</dbReference>
<dbReference type="InterPro" id="IPR000595">
    <property type="entry name" value="cNMP-bd_dom"/>
</dbReference>
<dbReference type="PROSITE" id="PS50042">
    <property type="entry name" value="CNMP_BINDING_3"/>
    <property type="match status" value="2"/>
</dbReference>
<name>F4RRF2_MELLP</name>
<dbReference type="EMBL" id="GL883115">
    <property type="protein sequence ID" value="EGG05042.1"/>
    <property type="molecule type" value="Genomic_DNA"/>
</dbReference>
<dbReference type="GO" id="GO:0005829">
    <property type="term" value="C:cytosol"/>
    <property type="evidence" value="ECO:0007669"/>
    <property type="project" value="TreeGrafter"/>
</dbReference>
<protein>
    <recommendedName>
        <fullName evidence="2 8">cAMP-dependent protein kinase regulatory subunit</fullName>
    </recommendedName>
</protein>
<dbReference type="PIRSF" id="PIRSF000548">
    <property type="entry name" value="PK_regulatory"/>
    <property type="match status" value="1"/>
</dbReference>
<dbReference type="Proteomes" id="UP000001072">
    <property type="component" value="Unassembled WGS sequence"/>
</dbReference>
<keyword evidence="6 8" id="KW-0547">Nucleotide-binding</keyword>
<comment type="similarity">
    <text evidence="1 8">Belongs to the cAMP-dependent kinase regulatory chain family.</text>
</comment>
<dbReference type="InterPro" id="IPR018488">
    <property type="entry name" value="cNMP-bd_CS"/>
</dbReference>
<proteinExistence type="inferred from homology"/>
<dbReference type="InterPro" id="IPR014710">
    <property type="entry name" value="RmlC-like_jellyroll"/>
</dbReference>
<evidence type="ECO:0000313" key="13">
    <source>
        <dbReference type="Proteomes" id="UP000001072"/>
    </source>
</evidence>
<feature type="binding site" evidence="9">
    <location>
        <position position="162"/>
    </location>
    <ligand>
        <name>3',5'-cyclic AMP</name>
        <dbReference type="ChEBI" id="CHEBI:58165"/>
        <label>1</label>
    </ligand>
</feature>
<dbReference type="GO" id="GO:0004862">
    <property type="term" value="F:cAMP-dependent protein kinase inhibitor activity"/>
    <property type="evidence" value="ECO:0007669"/>
    <property type="project" value="TreeGrafter"/>
</dbReference>
<evidence type="ECO:0000256" key="6">
    <source>
        <dbReference type="ARBA" id="ARBA00022741"/>
    </source>
</evidence>
<accession>F4RRF2</accession>
<evidence type="ECO:0000256" key="3">
    <source>
        <dbReference type="ARBA" id="ARBA00022553"/>
    </source>
</evidence>
<evidence type="ECO:0000256" key="9">
    <source>
        <dbReference type="PIRSR" id="PIRSR000548-1"/>
    </source>
</evidence>
<dbReference type="SMART" id="SM00100">
    <property type="entry name" value="cNMP"/>
    <property type="match status" value="2"/>
</dbReference>
<dbReference type="GeneID" id="18932619"/>
<dbReference type="Pfam" id="PF00027">
    <property type="entry name" value="cNMP_binding"/>
    <property type="match status" value="2"/>
</dbReference>
<reference evidence="13" key="1">
    <citation type="journal article" date="2011" name="Proc. Natl. Acad. Sci. U.S.A.">
        <title>Obligate biotrophy features unraveled by the genomic analysis of rust fungi.</title>
        <authorList>
            <person name="Duplessis S."/>
            <person name="Cuomo C.A."/>
            <person name="Lin Y.-C."/>
            <person name="Aerts A."/>
            <person name="Tisserant E."/>
            <person name="Veneault-Fourrey C."/>
            <person name="Joly D.L."/>
            <person name="Hacquard S."/>
            <person name="Amselem J."/>
            <person name="Cantarel B.L."/>
            <person name="Chiu R."/>
            <person name="Coutinho P.M."/>
            <person name="Feau N."/>
            <person name="Field M."/>
            <person name="Frey P."/>
            <person name="Gelhaye E."/>
            <person name="Goldberg J."/>
            <person name="Grabherr M.G."/>
            <person name="Kodira C.D."/>
            <person name="Kohler A."/>
            <person name="Kuees U."/>
            <person name="Lindquist E.A."/>
            <person name="Lucas S.M."/>
            <person name="Mago R."/>
            <person name="Mauceli E."/>
            <person name="Morin E."/>
            <person name="Murat C."/>
            <person name="Pangilinan J.L."/>
            <person name="Park R."/>
            <person name="Pearson M."/>
            <person name="Quesneville H."/>
            <person name="Rouhier N."/>
            <person name="Sakthikumar S."/>
            <person name="Salamov A.A."/>
            <person name="Schmutz J."/>
            <person name="Selles B."/>
            <person name="Shapiro H."/>
            <person name="Tanguay P."/>
            <person name="Tuskan G.A."/>
            <person name="Henrissat B."/>
            <person name="Van de Peer Y."/>
            <person name="Rouze P."/>
            <person name="Ellis J.G."/>
            <person name="Dodds P.N."/>
            <person name="Schein J.E."/>
            <person name="Zhong S."/>
            <person name="Hamelin R.C."/>
            <person name="Grigoriev I.V."/>
            <person name="Szabo L.J."/>
            <person name="Martin F."/>
        </authorList>
    </citation>
    <scope>NUCLEOTIDE SEQUENCE [LARGE SCALE GENOMIC DNA]</scope>
    <source>
        <strain evidence="13">98AG31 / pathotype 3-4-7</strain>
    </source>
</reference>
<evidence type="ECO:0000256" key="7">
    <source>
        <dbReference type="ARBA" id="ARBA00023149"/>
    </source>
</evidence>
<dbReference type="GO" id="GO:0033554">
    <property type="term" value="P:cellular response to stress"/>
    <property type="evidence" value="ECO:0007669"/>
    <property type="project" value="UniProtKB-ARBA"/>
</dbReference>
<evidence type="ECO:0000256" key="1">
    <source>
        <dbReference type="ARBA" id="ARBA00005753"/>
    </source>
</evidence>
<evidence type="ECO:0000256" key="4">
    <source>
        <dbReference type="ARBA" id="ARBA00022566"/>
    </source>
</evidence>
<feature type="region of interest" description="Disordered" evidence="10">
    <location>
        <begin position="16"/>
        <end position="50"/>
    </location>
</feature>
<keyword evidence="4 8" id="KW-0116">cAMP-binding</keyword>
<evidence type="ECO:0000256" key="8">
    <source>
        <dbReference type="PIRNR" id="PIRNR000548"/>
    </source>
</evidence>
<evidence type="ECO:0000256" key="10">
    <source>
        <dbReference type="SAM" id="MobiDB-lite"/>
    </source>
</evidence>
<dbReference type="InterPro" id="IPR012198">
    <property type="entry name" value="cAMP_dep_PK_reg_su"/>
</dbReference>
<dbReference type="RefSeq" id="XP_007411795.1">
    <property type="nucleotide sequence ID" value="XM_007411733.1"/>
</dbReference>
<dbReference type="PANTHER" id="PTHR11635:SF152">
    <property type="entry name" value="CAMP-DEPENDENT PROTEIN KINASE TYPE I REGULATORY SUBUNIT-RELATED"/>
    <property type="match status" value="1"/>
</dbReference>
<comment type="subunit">
    <text evidence="8">Tetramer, composed of 2 regulatory (R) and 2 catalytic (C) subunits. In the presence of cAMP it dissociates into 2 active monomeric C subunits and an R dimer.</text>
</comment>
<dbReference type="VEuPathDB" id="FungiDB:MELLADRAFT_75083"/>
<dbReference type="PROSITE" id="PS00888">
    <property type="entry name" value="CNMP_BINDING_1"/>
    <property type="match status" value="1"/>
</dbReference>
<dbReference type="FunCoup" id="F4RRF2">
    <property type="interactions" value="292"/>
</dbReference>
<dbReference type="FunFam" id="2.60.120.10:FF:000039">
    <property type="entry name" value="cAMP-dependent protein kinase regulatory subunit"/>
    <property type="match status" value="1"/>
</dbReference>
<keyword evidence="13" id="KW-1185">Reference proteome</keyword>
<feature type="binding site" evidence="9">
    <location>
        <position position="295"/>
    </location>
    <ligand>
        <name>3',5'-cyclic AMP</name>
        <dbReference type="ChEBI" id="CHEBI:58165"/>
        <label>2</label>
    </ligand>
</feature>
<feature type="domain" description="Cyclic nucleotide-binding" evidence="11">
    <location>
        <begin position="95"/>
        <end position="213"/>
    </location>
</feature>
<dbReference type="KEGG" id="mlr:MELLADRAFT_75083"/>
<dbReference type="InterPro" id="IPR050503">
    <property type="entry name" value="cAMP-dep_PK_reg_su-like"/>
</dbReference>
<dbReference type="InParanoid" id="F4RRF2"/>
<dbReference type="GO" id="GO:0034236">
    <property type="term" value="F:protein kinase A catalytic subunit binding"/>
    <property type="evidence" value="ECO:0007669"/>
    <property type="project" value="TreeGrafter"/>
</dbReference>
<dbReference type="CDD" id="cd00038">
    <property type="entry name" value="CAP_ED"/>
    <property type="match status" value="2"/>
</dbReference>
<dbReference type="PANTHER" id="PTHR11635">
    <property type="entry name" value="CAMP-DEPENDENT PROTEIN KINASE REGULATORY CHAIN"/>
    <property type="match status" value="1"/>
</dbReference>